<evidence type="ECO:0000313" key="15">
    <source>
        <dbReference type="Proteomes" id="UP000051686"/>
    </source>
</evidence>
<dbReference type="Pfam" id="PF02899">
    <property type="entry name" value="Phage_int_SAM_1"/>
    <property type="match status" value="1"/>
</dbReference>
<organism evidence="14 15">
    <name type="scientific">Liquorilactobacillus oeni DSM 19972</name>
    <dbReference type="NCBI Taxonomy" id="1423777"/>
    <lineage>
        <taxon>Bacteria</taxon>
        <taxon>Bacillati</taxon>
        <taxon>Bacillota</taxon>
        <taxon>Bacilli</taxon>
        <taxon>Lactobacillales</taxon>
        <taxon>Lactobacillaceae</taxon>
        <taxon>Liquorilactobacillus</taxon>
    </lineage>
</organism>
<dbReference type="PANTHER" id="PTHR30349">
    <property type="entry name" value="PHAGE INTEGRASE-RELATED"/>
    <property type="match status" value="1"/>
</dbReference>
<feature type="active site" evidence="10">
    <location>
        <position position="271"/>
    </location>
</feature>
<keyword evidence="15" id="KW-1185">Reference proteome</keyword>
<feature type="domain" description="Core-binding (CB)" evidence="13">
    <location>
        <begin position="1"/>
        <end position="87"/>
    </location>
</feature>
<evidence type="ECO:0000313" key="14">
    <source>
        <dbReference type="EMBL" id="KRL04372.1"/>
    </source>
</evidence>
<dbReference type="GO" id="GO:0009037">
    <property type="term" value="F:tyrosine-based site-specific recombinase activity"/>
    <property type="evidence" value="ECO:0007669"/>
    <property type="project" value="UniProtKB-UniRule"/>
</dbReference>
<evidence type="ECO:0000256" key="11">
    <source>
        <dbReference type="NCBIfam" id="TIGR02224"/>
    </source>
</evidence>
<dbReference type="InterPro" id="IPR010998">
    <property type="entry name" value="Integrase_recombinase_N"/>
</dbReference>
<dbReference type="Proteomes" id="UP000051686">
    <property type="component" value="Unassembled WGS sequence"/>
</dbReference>
<dbReference type="InterPro" id="IPR004107">
    <property type="entry name" value="Integrase_SAM-like_N"/>
</dbReference>
<evidence type="ECO:0000256" key="7">
    <source>
        <dbReference type="ARBA" id="ARBA00023125"/>
    </source>
</evidence>
<comment type="similarity">
    <text evidence="2 10">Belongs to the 'phage' integrase family. XerC subfamily.</text>
</comment>
<keyword evidence="5 10" id="KW-0159">Chromosome partition</keyword>
<dbReference type="GO" id="GO:0006313">
    <property type="term" value="P:DNA transposition"/>
    <property type="evidence" value="ECO:0007669"/>
    <property type="project" value="UniProtKB-UniRule"/>
</dbReference>
<dbReference type="NCBIfam" id="NF001399">
    <property type="entry name" value="PRK00283.1"/>
    <property type="match status" value="1"/>
</dbReference>
<evidence type="ECO:0000256" key="2">
    <source>
        <dbReference type="ARBA" id="ARBA00006657"/>
    </source>
</evidence>
<evidence type="ECO:0000259" key="12">
    <source>
        <dbReference type="PROSITE" id="PS51898"/>
    </source>
</evidence>
<comment type="subunit">
    <text evidence="10">Forms a cyclic heterotetrameric complex composed of two molecules of XerC and two molecules of XerD.</text>
</comment>
<reference evidence="14 15" key="1">
    <citation type="journal article" date="2015" name="Genome Announc.">
        <title>Expanding the biotechnology potential of lactobacilli through comparative genomics of 213 strains and associated genera.</title>
        <authorList>
            <person name="Sun Z."/>
            <person name="Harris H.M."/>
            <person name="McCann A."/>
            <person name="Guo C."/>
            <person name="Argimon S."/>
            <person name="Zhang W."/>
            <person name="Yang X."/>
            <person name="Jeffery I.B."/>
            <person name="Cooney J.C."/>
            <person name="Kagawa T.F."/>
            <person name="Liu W."/>
            <person name="Song Y."/>
            <person name="Salvetti E."/>
            <person name="Wrobel A."/>
            <person name="Rasinkangas P."/>
            <person name="Parkhill J."/>
            <person name="Rea M.C."/>
            <person name="O'Sullivan O."/>
            <person name="Ritari J."/>
            <person name="Douillard F.P."/>
            <person name="Paul Ross R."/>
            <person name="Yang R."/>
            <person name="Briner A.E."/>
            <person name="Felis G.E."/>
            <person name="de Vos W.M."/>
            <person name="Barrangou R."/>
            <person name="Klaenhammer T.R."/>
            <person name="Caufield P.W."/>
            <person name="Cui Y."/>
            <person name="Zhang H."/>
            <person name="O'Toole P.W."/>
        </authorList>
    </citation>
    <scope>NUCLEOTIDE SEQUENCE [LARGE SCALE GENOMIC DNA]</scope>
    <source>
        <strain evidence="14 15">DSM 19972</strain>
    </source>
</reference>
<keyword evidence="8 10" id="KW-0233">DNA recombination</keyword>
<dbReference type="GO" id="GO:0051301">
    <property type="term" value="P:cell division"/>
    <property type="evidence" value="ECO:0007669"/>
    <property type="project" value="UniProtKB-UniRule"/>
</dbReference>
<accession>A0A0R1MER0</accession>
<dbReference type="PANTHER" id="PTHR30349:SF77">
    <property type="entry name" value="TYROSINE RECOMBINASE XERC"/>
    <property type="match status" value="1"/>
</dbReference>
<evidence type="ECO:0000256" key="10">
    <source>
        <dbReference type="HAMAP-Rule" id="MF_01808"/>
    </source>
</evidence>
<comment type="subcellular location">
    <subcellularLocation>
        <location evidence="1 10">Cytoplasm</location>
    </subcellularLocation>
</comment>
<dbReference type="STRING" id="1423777.FD46_GL001499"/>
<keyword evidence="3 10" id="KW-0963">Cytoplasm</keyword>
<evidence type="ECO:0000256" key="5">
    <source>
        <dbReference type="ARBA" id="ARBA00022829"/>
    </source>
</evidence>
<dbReference type="RefSeq" id="WP_057896344.1">
    <property type="nucleotide sequence ID" value="NZ_AZEH01000039.1"/>
</dbReference>
<evidence type="ECO:0000256" key="9">
    <source>
        <dbReference type="ARBA" id="ARBA00023306"/>
    </source>
</evidence>
<evidence type="ECO:0000256" key="3">
    <source>
        <dbReference type="ARBA" id="ARBA00022490"/>
    </source>
</evidence>
<dbReference type="AlphaFoldDB" id="A0A0R1MER0"/>
<dbReference type="EMBL" id="AZEH01000039">
    <property type="protein sequence ID" value="KRL04372.1"/>
    <property type="molecule type" value="Genomic_DNA"/>
</dbReference>
<dbReference type="Gene3D" id="1.10.443.10">
    <property type="entry name" value="Intergrase catalytic core"/>
    <property type="match status" value="1"/>
</dbReference>
<keyword evidence="9 10" id="KW-0131">Cell cycle</keyword>
<sequence>MEQEWLNDFKQYLSVERRYSPDTLKAYTDDLKIFCGFIAENGGVSSFKNITRFDVHVFMSYLYDCDYQATSIARMLSSLRSFYHFLEKNGYADHNPFSYVQLKRHPRPLPHFFYEKEMNALFEATQGDEPMLIRDNALLEALYDTGMRVSECTGLTVQAVDMEMKAMLLHGKGSKDRYVPFGGYCQRALQRYFTVTRTPLMEKYHREHDAVFINHYGDPLTTAGVAYILRKIVSRSSLTTQIHPHELRHTFATHMMNNGADLRAVQELLGHSSLSTTQIYTHVTKEHLQRDYRKFFPRA</sequence>
<dbReference type="OrthoDB" id="9801717at2"/>
<dbReference type="InterPro" id="IPR011931">
    <property type="entry name" value="Recomb_XerC"/>
</dbReference>
<proteinExistence type="inferred from homology"/>
<dbReference type="PROSITE" id="PS51900">
    <property type="entry name" value="CB"/>
    <property type="match status" value="1"/>
</dbReference>
<feature type="active site" evidence="10">
    <location>
        <position position="148"/>
    </location>
</feature>
<feature type="domain" description="Tyr recombinase" evidence="12">
    <location>
        <begin position="108"/>
        <end position="293"/>
    </location>
</feature>
<dbReference type="GO" id="GO:0005737">
    <property type="term" value="C:cytoplasm"/>
    <property type="evidence" value="ECO:0007669"/>
    <property type="project" value="UniProtKB-SubCell"/>
</dbReference>
<evidence type="ECO:0000256" key="4">
    <source>
        <dbReference type="ARBA" id="ARBA00022618"/>
    </source>
</evidence>
<dbReference type="PROSITE" id="PS51898">
    <property type="entry name" value="TYR_RECOMBINASE"/>
    <property type="match status" value="1"/>
</dbReference>
<dbReference type="InterPro" id="IPR002104">
    <property type="entry name" value="Integrase_catalytic"/>
</dbReference>
<dbReference type="Pfam" id="PF00589">
    <property type="entry name" value="Phage_integrase"/>
    <property type="match status" value="1"/>
</dbReference>
<dbReference type="PATRIC" id="fig|1423777.3.peg.1549"/>
<dbReference type="InterPro" id="IPR013762">
    <property type="entry name" value="Integrase-like_cat_sf"/>
</dbReference>
<gene>
    <name evidence="10" type="primary">xerC</name>
    <name evidence="14" type="ORF">FD46_GL001499</name>
</gene>
<dbReference type="InterPro" id="IPR011010">
    <property type="entry name" value="DNA_brk_join_enz"/>
</dbReference>
<dbReference type="SUPFAM" id="SSF56349">
    <property type="entry name" value="DNA breaking-rejoining enzymes"/>
    <property type="match status" value="1"/>
</dbReference>
<keyword evidence="4 10" id="KW-0132">Cell division</keyword>
<evidence type="ECO:0000256" key="6">
    <source>
        <dbReference type="ARBA" id="ARBA00022908"/>
    </source>
</evidence>
<dbReference type="GO" id="GO:0007059">
    <property type="term" value="P:chromosome segregation"/>
    <property type="evidence" value="ECO:0007669"/>
    <property type="project" value="UniProtKB-UniRule"/>
</dbReference>
<dbReference type="CDD" id="cd00798">
    <property type="entry name" value="INT_XerDC_C"/>
    <property type="match status" value="1"/>
</dbReference>
<dbReference type="Gene3D" id="1.10.150.130">
    <property type="match status" value="1"/>
</dbReference>
<dbReference type="HAMAP" id="MF_01808">
    <property type="entry name" value="Recomb_XerC_XerD"/>
    <property type="match status" value="1"/>
</dbReference>
<feature type="active site" evidence="10">
    <location>
        <position position="245"/>
    </location>
</feature>
<keyword evidence="6 10" id="KW-0229">DNA integration</keyword>
<dbReference type="NCBIfam" id="TIGR02224">
    <property type="entry name" value="recomb_XerC"/>
    <property type="match status" value="1"/>
</dbReference>
<dbReference type="InterPro" id="IPR023009">
    <property type="entry name" value="Tyrosine_recombinase_XerC/XerD"/>
</dbReference>
<evidence type="ECO:0000256" key="1">
    <source>
        <dbReference type="ARBA" id="ARBA00004496"/>
    </source>
</evidence>
<feature type="active site" evidence="10">
    <location>
        <position position="172"/>
    </location>
</feature>
<name>A0A0R1MER0_9LACO</name>
<comment type="caution">
    <text evidence="14">The sequence shown here is derived from an EMBL/GenBank/DDBJ whole genome shotgun (WGS) entry which is preliminary data.</text>
</comment>
<feature type="active site" evidence="10">
    <location>
        <position position="248"/>
    </location>
</feature>
<dbReference type="InterPro" id="IPR050090">
    <property type="entry name" value="Tyrosine_recombinase_XerCD"/>
</dbReference>
<dbReference type="GO" id="GO:0003677">
    <property type="term" value="F:DNA binding"/>
    <property type="evidence" value="ECO:0007669"/>
    <property type="project" value="UniProtKB-UniRule"/>
</dbReference>
<evidence type="ECO:0000256" key="8">
    <source>
        <dbReference type="ARBA" id="ARBA00023172"/>
    </source>
</evidence>
<comment type="function">
    <text evidence="10">Site-specific tyrosine recombinase, which acts by catalyzing the cutting and rejoining of the recombining DNA molecules. The XerC-XerD complex is essential to convert dimers of the bacterial chromosome into monomers to permit their segregation at cell division. It also contributes to the segregational stability of plasmids.</text>
</comment>
<protein>
    <recommendedName>
        <fullName evidence="10 11">Tyrosine recombinase XerC</fullName>
    </recommendedName>
</protein>
<evidence type="ECO:0000259" key="13">
    <source>
        <dbReference type="PROSITE" id="PS51900"/>
    </source>
</evidence>
<keyword evidence="7 10" id="KW-0238">DNA-binding</keyword>
<feature type="active site" description="O-(3'-phospho-DNA)-tyrosine intermediate" evidence="10">
    <location>
        <position position="280"/>
    </location>
</feature>
<dbReference type="InterPro" id="IPR044068">
    <property type="entry name" value="CB"/>
</dbReference>